<dbReference type="EMBL" id="CALOZG010000083">
    <property type="protein sequence ID" value="CAH4036796.1"/>
    <property type="molecule type" value="Genomic_DNA"/>
</dbReference>
<evidence type="ECO:0000313" key="1">
    <source>
        <dbReference type="EMBL" id="CAH4036796.1"/>
    </source>
</evidence>
<evidence type="ECO:0000313" key="2">
    <source>
        <dbReference type="Proteomes" id="UP001152562"/>
    </source>
</evidence>
<comment type="caution">
    <text evidence="1">The sequence shown here is derived from an EMBL/GenBank/DDBJ whole genome shotgun (WGS) entry which is preliminary data.</text>
</comment>
<accession>A0A9P0TSU5</accession>
<proteinExistence type="predicted"/>
<organism evidence="1 2">
    <name type="scientific">Pieris brassicae</name>
    <name type="common">White butterfly</name>
    <name type="synonym">Large white butterfly</name>
    <dbReference type="NCBI Taxonomy" id="7116"/>
    <lineage>
        <taxon>Eukaryota</taxon>
        <taxon>Metazoa</taxon>
        <taxon>Ecdysozoa</taxon>
        <taxon>Arthropoda</taxon>
        <taxon>Hexapoda</taxon>
        <taxon>Insecta</taxon>
        <taxon>Pterygota</taxon>
        <taxon>Neoptera</taxon>
        <taxon>Endopterygota</taxon>
        <taxon>Lepidoptera</taxon>
        <taxon>Glossata</taxon>
        <taxon>Ditrysia</taxon>
        <taxon>Papilionoidea</taxon>
        <taxon>Pieridae</taxon>
        <taxon>Pierinae</taxon>
        <taxon>Pieris</taxon>
    </lineage>
</organism>
<keyword evidence="2" id="KW-1185">Reference proteome</keyword>
<gene>
    <name evidence="1" type="ORF">PIBRA_LOCUS12547</name>
</gene>
<name>A0A9P0TSU5_PIEBR</name>
<dbReference type="Proteomes" id="UP001152562">
    <property type="component" value="Unassembled WGS sequence"/>
</dbReference>
<sequence length="98" mass="10908">MVQSMALFTSQPTNSQQQQPVRLGTPCMLGEVSASICVLFECCLGSPVLLCRDPLPRLRWKGLRMAWGRRLPWHRICIPRVYPLPLAGGLPAQLLIAP</sequence>
<protein>
    <submittedName>
        <fullName evidence="1">Uncharacterized protein</fullName>
    </submittedName>
</protein>
<reference evidence="1" key="1">
    <citation type="submission" date="2022-05" db="EMBL/GenBank/DDBJ databases">
        <authorList>
            <person name="Okamura Y."/>
        </authorList>
    </citation>
    <scope>NUCLEOTIDE SEQUENCE</scope>
</reference>
<dbReference type="AlphaFoldDB" id="A0A9P0TSU5"/>